<feature type="non-terminal residue" evidence="1">
    <location>
        <position position="1"/>
    </location>
</feature>
<dbReference type="EMBL" id="DPRK01000018">
    <property type="protein sequence ID" value="HCY80239.1"/>
    <property type="molecule type" value="Genomic_DNA"/>
</dbReference>
<evidence type="ECO:0000313" key="2">
    <source>
        <dbReference type="Proteomes" id="UP000263268"/>
    </source>
</evidence>
<evidence type="ECO:0000313" key="1">
    <source>
        <dbReference type="EMBL" id="HCY80239.1"/>
    </source>
</evidence>
<sequence length="93" mass="10910">LGHRSTLFYLDALNKAYHEEEQGYSTCPFILYNTDFNSINPYLPNQFKKLLPTLKNYLRNLEKLPISHLLVPNITLHEVMDKLDTNLKIIHPL</sequence>
<dbReference type="Gene3D" id="3.40.50.1860">
    <property type="match status" value="1"/>
</dbReference>
<proteinExistence type="predicted"/>
<name>A0A3D6BPW9_9FLAO</name>
<dbReference type="Proteomes" id="UP000263268">
    <property type="component" value="Unassembled WGS sequence"/>
</dbReference>
<dbReference type="SUPFAM" id="SSF53681">
    <property type="entry name" value="Aspartate/glutamate racemase"/>
    <property type="match status" value="1"/>
</dbReference>
<dbReference type="AlphaFoldDB" id="A0A3D6BPW9"/>
<dbReference type="GO" id="GO:0016855">
    <property type="term" value="F:racemase and epimerase activity, acting on amino acids and derivatives"/>
    <property type="evidence" value="ECO:0007669"/>
    <property type="project" value="InterPro"/>
</dbReference>
<organism evidence="1 2">
    <name type="scientific">Xanthomarina gelatinilytica</name>
    <dbReference type="NCBI Taxonomy" id="1137281"/>
    <lineage>
        <taxon>Bacteria</taxon>
        <taxon>Pseudomonadati</taxon>
        <taxon>Bacteroidota</taxon>
        <taxon>Flavobacteriia</taxon>
        <taxon>Flavobacteriales</taxon>
        <taxon>Flavobacteriaceae</taxon>
        <taxon>Xanthomarina</taxon>
    </lineage>
</organism>
<protein>
    <submittedName>
        <fullName evidence="1">Uncharacterized protein</fullName>
    </submittedName>
</protein>
<reference evidence="1 2" key="1">
    <citation type="journal article" date="2018" name="Nat. Biotechnol.">
        <title>A standardized bacterial taxonomy based on genome phylogeny substantially revises the tree of life.</title>
        <authorList>
            <person name="Parks D.H."/>
            <person name="Chuvochina M."/>
            <person name="Waite D.W."/>
            <person name="Rinke C."/>
            <person name="Skarshewski A."/>
            <person name="Chaumeil P.A."/>
            <person name="Hugenholtz P."/>
        </authorList>
    </citation>
    <scope>NUCLEOTIDE SEQUENCE [LARGE SCALE GENOMIC DNA]</scope>
    <source>
        <strain evidence="1">UBA10227</strain>
    </source>
</reference>
<dbReference type="InterPro" id="IPR001920">
    <property type="entry name" value="Asp/Glu_race"/>
</dbReference>
<gene>
    <name evidence="1" type="ORF">DHV22_00810</name>
</gene>
<comment type="caution">
    <text evidence="1">The sequence shown here is derived from an EMBL/GenBank/DDBJ whole genome shotgun (WGS) entry which is preliminary data.</text>
</comment>
<accession>A0A3D6BPW9</accession>
<feature type="non-terminal residue" evidence="1">
    <location>
        <position position="93"/>
    </location>
</feature>